<feature type="region of interest" description="Disordered" evidence="1">
    <location>
        <begin position="121"/>
        <end position="193"/>
    </location>
</feature>
<dbReference type="EMBL" id="BT069766">
    <property type="protein sequence ID" value="ACN36663.1"/>
    <property type="molecule type" value="mRNA"/>
</dbReference>
<proteinExistence type="evidence at transcript level"/>
<name>C0PN97_MAIZE</name>
<feature type="compositionally biased region" description="Polar residues" evidence="1">
    <location>
        <begin position="47"/>
        <end position="57"/>
    </location>
</feature>
<feature type="compositionally biased region" description="Low complexity" evidence="1">
    <location>
        <begin position="175"/>
        <end position="193"/>
    </location>
</feature>
<feature type="compositionally biased region" description="Basic residues" evidence="1">
    <location>
        <begin position="161"/>
        <end position="170"/>
    </location>
</feature>
<evidence type="ECO:0000313" key="2">
    <source>
        <dbReference type="EMBL" id="ACN36663.1"/>
    </source>
</evidence>
<feature type="compositionally biased region" description="Low complexity" evidence="1">
    <location>
        <begin position="133"/>
        <end position="144"/>
    </location>
</feature>
<sequence length="193" mass="20989">MNLRADGQTRGSADDGFSSAAHATCPRFTATSYGILPTESRWRRSAPQESSCRTQSRLPPRAAKCSGVLPGNPKAPLEADTMAPFSSRTWTQRRQPCLAARCSGVAPVSSRTFTKRANPLHLHSRIPTPARTWPPRGWSGGSPRARSRPRSAGTSADARNRTSRYWRRRREAAGRSRSSRASPRASMPSACGG</sequence>
<reference evidence="2" key="2">
    <citation type="submission" date="2012-06" db="EMBL/GenBank/DDBJ databases">
        <authorList>
            <person name="Yu Y."/>
            <person name="Currie J."/>
            <person name="Lomeli R."/>
            <person name="Angelova A."/>
            <person name="Collura K."/>
            <person name="Wissotski M."/>
            <person name="Campos D."/>
            <person name="Kudrna D."/>
            <person name="Golser W."/>
            <person name="Ashely E."/>
            <person name="Descour A."/>
            <person name="Fernandes J."/>
            <person name="Soderlund C."/>
            <person name="Walbot V."/>
        </authorList>
    </citation>
    <scope>NUCLEOTIDE SEQUENCE</scope>
    <source>
        <strain evidence="2">B73</strain>
    </source>
</reference>
<feature type="region of interest" description="Disordered" evidence="1">
    <location>
        <begin position="39"/>
        <end position="79"/>
    </location>
</feature>
<dbReference type="AlphaFoldDB" id="C0PN97"/>
<organism evidence="2">
    <name type="scientific">Zea mays</name>
    <name type="common">Maize</name>
    <dbReference type="NCBI Taxonomy" id="4577"/>
    <lineage>
        <taxon>Eukaryota</taxon>
        <taxon>Viridiplantae</taxon>
        <taxon>Streptophyta</taxon>
        <taxon>Embryophyta</taxon>
        <taxon>Tracheophyta</taxon>
        <taxon>Spermatophyta</taxon>
        <taxon>Magnoliopsida</taxon>
        <taxon>Liliopsida</taxon>
        <taxon>Poales</taxon>
        <taxon>Poaceae</taxon>
        <taxon>PACMAD clade</taxon>
        <taxon>Panicoideae</taxon>
        <taxon>Andropogonodae</taxon>
        <taxon>Andropogoneae</taxon>
        <taxon>Tripsacinae</taxon>
        <taxon>Zea</taxon>
    </lineage>
</organism>
<accession>C0PN97</accession>
<protein>
    <submittedName>
        <fullName evidence="2">Uncharacterized protein</fullName>
    </submittedName>
</protein>
<evidence type="ECO:0000256" key="1">
    <source>
        <dbReference type="SAM" id="MobiDB-lite"/>
    </source>
</evidence>
<reference evidence="2" key="1">
    <citation type="journal article" date="2009" name="PLoS Genet.">
        <title>Sequencing, mapping, and analysis of 27,455 maize full-length cDNAs.</title>
        <authorList>
            <person name="Soderlund C."/>
            <person name="Descour A."/>
            <person name="Kudrna D."/>
            <person name="Bomhoff M."/>
            <person name="Boyd L."/>
            <person name="Currie J."/>
            <person name="Angelova A."/>
            <person name="Collura K."/>
            <person name="Wissotski M."/>
            <person name="Ashley E."/>
            <person name="Morrow D."/>
            <person name="Fernandes J."/>
            <person name="Walbot V."/>
            <person name="Yu Y."/>
        </authorList>
    </citation>
    <scope>NUCLEOTIDE SEQUENCE</scope>
    <source>
        <strain evidence="2">B73</strain>
    </source>
</reference>
<feature type="region of interest" description="Disordered" evidence="1">
    <location>
        <begin position="1"/>
        <end position="21"/>
    </location>
</feature>